<reference evidence="3" key="1">
    <citation type="journal article" date="2013" name="Science">
        <title>The Amborella genome and the evolution of flowering plants.</title>
        <authorList>
            <consortium name="Amborella Genome Project"/>
        </authorList>
    </citation>
    <scope>NUCLEOTIDE SEQUENCE [LARGE SCALE GENOMIC DNA]</scope>
</reference>
<feature type="compositionally biased region" description="Basic and acidic residues" evidence="1">
    <location>
        <begin position="15"/>
        <end position="29"/>
    </location>
</feature>
<dbReference type="HOGENOM" id="CLU_2124448_0_0_1"/>
<sequence length="114" mass="12466">MAEQYSMLDDEDIGESTREAPTKKKERAVSDTLELITETVTGLGSVVKEYKNIANPHIDEVCDAIFCIDGVADDVASNGCMGIGSDMNMSNIFLRMNDVRKIQSKYGSGSNDHI</sequence>
<name>W1PIT4_AMBTC</name>
<evidence type="ECO:0000256" key="1">
    <source>
        <dbReference type="SAM" id="MobiDB-lite"/>
    </source>
</evidence>
<protein>
    <submittedName>
        <fullName evidence="2">Uncharacterized protein</fullName>
    </submittedName>
</protein>
<gene>
    <name evidence="2" type="ORF">AMTR_s00141p00102170</name>
</gene>
<evidence type="ECO:0000313" key="2">
    <source>
        <dbReference type="EMBL" id="ERN07020.1"/>
    </source>
</evidence>
<dbReference type="EMBL" id="KI393843">
    <property type="protein sequence ID" value="ERN07020.1"/>
    <property type="molecule type" value="Genomic_DNA"/>
</dbReference>
<dbReference type="Proteomes" id="UP000017836">
    <property type="component" value="Unassembled WGS sequence"/>
</dbReference>
<keyword evidence="3" id="KW-1185">Reference proteome</keyword>
<feature type="region of interest" description="Disordered" evidence="1">
    <location>
        <begin position="1"/>
        <end position="29"/>
    </location>
</feature>
<organism evidence="2 3">
    <name type="scientific">Amborella trichopoda</name>
    <dbReference type="NCBI Taxonomy" id="13333"/>
    <lineage>
        <taxon>Eukaryota</taxon>
        <taxon>Viridiplantae</taxon>
        <taxon>Streptophyta</taxon>
        <taxon>Embryophyta</taxon>
        <taxon>Tracheophyta</taxon>
        <taxon>Spermatophyta</taxon>
        <taxon>Magnoliopsida</taxon>
        <taxon>Amborellales</taxon>
        <taxon>Amborellaceae</taxon>
        <taxon>Amborella</taxon>
    </lineage>
</organism>
<evidence type="ECO:0000313" key="3">
    <source>
        <dbReference type="Proteomes" id="UP000017836"/>
    </source>
</evidence>
<dbReference type="Gramene" id="ERN07020">
    <property type="protein sequence ID" value="ERN07020"/>
    <property type="gene ID" value="AMTR_s00141p00102170"/>
</dbReference>
<proteinExistence type="predicted"/>
<dbReference type="AlphaFoldDB" id="W1PIT4"/>
<accession>W1PIT4</accession>